<evidence type="ECO:0000313" key="10">
    <source>
        <dbReference type="EMBL" id="KAK2703274.1"/>
    </source>
</evidence>
<organism evidence="10 11">
    <name type="scientific">Artemia franciscana</name>
    <name type="common">Brine shrimp</name>
    <name type="synonym">Artemia sanfranciscana</name>
    <dbReference type="NCBI Taxonomy" id="6661"/>
    <lineage>
        <taxon>Eukaryota</taxon>
        <taxon>Metazoa</taxon>
        <taxon>Ecdysozoa</taxon>
        <taxon>Arthropoda</taxon>
        <taxon>Crustacea</taxon>
        <taxon>Branchiopoda</taxon>
        <taxon>Anostraca</taxon>
        <taxon>Artemiidae</taxon>
        <taxon>Artemia</taxon>
    </lineage>
</organism>
<feature type="compositionally biased region" description="Basic and acidic residues" evidence="7">
    <location>
        <begin position="248"/>
        <end position="263"/>
    </location>
</feature>
<evidence type="ECO:0000256" key="5">
    <source>
        <dbReference type="ARBA" id="ARBA00023242"/>
    </source>
</evidence>
<feature type="region of interest" description="Disordered" evidence="7">
    <location>
        <begin position="244"/>
        <end position="275"/>
    </location>
</feature>
<evidence type="ECO:0000256" key="1">
    <source>
        <dbReference type="ARBA" id="ARBA00023015"/>
    </source>
</evidence>
<dbReference type="PROSITE" id="PS50217">
    <property type="entry name" value="BZIP"/>
    <property type="match status" value="1"/>
</dbReference>
<evidence type="ECO:0000256" key="6">
    <source>
        <dbReference type="SAM" id="Coils"/>
    </source>
</evidence>
<keyword evidence="8" id="KW-0732">Signal</keyword>
<dbReference type="InterPro" id="IPR047167">
    <property type="entry name" value="NFE2-like"/>
</dbReference>
<feature type="compositionally biased region" description="Polar residues" evidence="7">
    <location>
        <begin position="358"/>
        <end position="370"/>
    </location>
</feature>
<proteinExistence type="predicted"/>
<dbReference type="PANTHER" id="PTHR24411">
    <property type="entry name" value="NUCLEAR FACTOR ERYTHROID 2-RELATED FACTOR"/>
    <property type="match status" value="1"/>
</dbReference>
<evidence type="ECO:0000259" key="9">
    <source>
        <dbReference type="PROSITE" id="PS50217"/>
    </source>
</evidence>
<dbReference type="InterPro" id="IPR004826">
    <property type="entry name" value="bZIP_Maf"/>
</dbReference>
<feature type="compositionally biased region" description="Basic and acidic residues" evidence="7">
    <location>
        <begin position="345"/>
        <end position="357"/>
    </location>
</feature>
<dbReference type="CDD" id="cd14698">
    <property type="entry name" value="bZIP_CNC"/>
    <property type="match status" value="1"/>
</dbReference>
<reference evidence="10" key="1">
    <citation type="submission" date="2023-07" db="EMBL/GenBank/DDBJ databases">
        <title>Chromosome-level genome assembly of Artemia franciscana.</title>
        <authorList>
            <person name="Jo E."/>
        </authorList>
    </citation>
    <scope>NUCLEOTIDE SEQUENCE</scope>
    <source>
        <tissue evidence="10">Whole body</tissue>
    </source>
</reference>
<evidence type="ECO:0000256" key="2">
    <source>
        <dbReference type="ARBA" id="ARBA00023125"/>
    </source>
</evidence>
<keyword evidence="3" id="KW-0010">Activator</keyword>
<keyword evidence="1" id="KW-0805">Transcription regulation</keyword>
<feature type="domain" description="BZIP" evidence="9">
    <location>
        <begin position="804"/>
        <end position="867"/>
    </location>
</feature>
<dbReference type="PROSITE" id="PS00036">
    <property type="entry name" value="BZIP_BASIC"/>
    <property type="match status" value="1"/>
</dbReference>
<protein>
    <recommendedName>
        <fullName evidence="9">BZIP domain-containing protein</fullName>
    </recommendedName>
</protein>
<keyword evidence="11" id="KW-1185">Reference proteome</keyword>
<dbReference type="SMART" id="SM00338">
    <property type="entry name" value="BRLZ"/>
    <property type="match status" value="1"/>
</dbReference>
<dbReference type="FunFam" id="1.10.880.10:FF:000004">
    <property type="entry name" value="Nuclear factor, erythroid 2"/>
    <property type="match status" value="1"/>
</dbReference>
<dbReference type="GO" id="GO:0005634">
    <property type="term" value="C:nucleus"/>
    <property type="evidence" value="ECO:0007669"/>
    <property type="project" value="TreeGrafter"/>
</dbReference>
<feature type="coiled-coil region" evidence="6">
    <location>
        <begin position="829"/>
        <end position="863"/>
    </location>
</feature>
<evidence type="ECO:0000313" key="11">
    <source>
        <dbReference type="Proteomes" id="UP001187531"/>
    </source>
</evidence>
<dbReference type="EMBL" id="JAVRJZ010000108">
    <property type="protein sequence ID" value="KAK2703272.1"/>
    <property type="molecule type" value="Genomic_DNA"/>
</dbReference>
<feature type="signal peptide" evidence="8">
    <location>
        <begin position="1"/>
        <end position="25"/>
    </location>
</feature>
<feature type="region of interest" description="Disordered" evidence="7">
    <location>
        <begin position="908"/>
        <end position="933"/>
    </location>
</feature>
<dbReference type="Gene3D" id="1.10.880.10">
    <property type="entry name" value="Transcription factor, Skn-1-like, DNA-binding domain"/>
    <property type="match status" value="1"/>
</dbReference>
<dbReference type="GO" id="GO:0000978">
    <property type="term" value="F:RNA polymerase II cis-regulatory region sequence-specific DNA binding"/>
    <property type="evidence" value="ECO:0007669"/>
    <property type="project" value="InterPro"/>
</dbReference>
<dbReference type="EMBL" id="JAVRJZ010000108">
    <property type="protein sequence ID" value="KAK2703274.1"/>
    <property type="molecule type" value="Genomic_DNA"/>
</dbReference>
<dbReference type="Pfam" id="PF03131">
    <property type="entry name" value="bZIP_Maf"/>
    <property type="match status" value="1"/>
</dbReference>
<dbReference type="EMBL" id="JAVRJZ010000108">
    <property type="protein sequence ID" value="KAK2703273.1"/>
    <property type="molecule type" value="Genomic_DNA"/>
</dbReference>
<accession>A0AA88KUU1</accession>
<dbReference type="SUPFAM" id="SSF47454">
    <property type="entry name" value="A DNA-binding domain in eukaryotic transcription factors"/>
    <property type="match status" value="1"/>
</dbReference>
<evidence type="ECO:0000256" key="8">
    <source>
        <dbReference type="SAM" id="SignalP"/>
    </source>
</evidence>
<name>A0AA88KUU1_ARTSF</name>
<dbReference type="InterPro" id="IPR008917">
    <property type="entry name" value="TF_DNA-bd_sf"/>
</dbReference>
<dbReference type="GO" id="GO:0000981">
    <property type="term" value="F:DNA-binding transcription factor activity, RNA polymerase II-specific"/>
    <property type="evidence" value="ECO:0007669"/>
    <property type="project" value="TreeGrafter"/>
</dbReference>
<keyword evidence="5" id="KW-0539">Nucleus</keyword>
<feature type="region of interest" description="Disordered" evidence="7">
    <location>
        <begin position="336"/>
        <end position="370"/>
    </location>
</feature>
<keyword evidence="4" id="KW-0804">Transcription</keyword>
<evidence type="ECO:0000256" key="7">
    <source>
        <dbReference type="SAM" id="MobiDB-lite"/>
    </source>
</evidence>
<dbReference type="Proteomes" id="UP001187531">
    <property type="component" value="Unassembled WGS sequence"/>
</dbReference>
<sequence length="933" mass="104044">MLLAKKRIWEPNSLLVPLLLTLVRLLPDLYLSTTSSAILSDINELSILTQGNNRYSGRHYNRHEPVSISPKSLEYLFERHHNDVLNDLNNLRRFSDRHRRIVEAYVLRLVENSYGFENFSLPSTSSLCDRGLADLNGTQRLIQRSVSATSDLSSSDLPDLNIFDLNINDDDLYPLEYQFGEKSLLDEAIGLSMSMEAPISLSPSRYDELTQEDADLIEILWKQDIDLGVDKSIFQPILPGELGGSLKDSNKEKEEEHEVKKDDPSDEEEKPDDPWAGFNYIIDSETGEHLIIENPEETEEEDLDVPSLTDLGLDLLKDIGSNLTVENLRLDLLDSANDTEEEEKEVPSSRFERRSEGEVSTSGVSDVSSLPDTDLEEVNALTDAAITSPVSDTDVGMHHRSYPVRVPLVRGVNTDQRWQELAHLFTLPGADHHSSGHYHYPGYQGIAVPHAVYPNLANLHHDQRSALLHNASLAVPSLAVSELQGNGSYPSAPQSVSASHLSSAVAVSLNLTSNNTGDHPQGGAHAPNGGSSFKMEVTPDPVYYQQPVVEMGGGQQEGFFSSLLNDEELQMMDVGMPEGSYGVRMIDGNSNIPNVAHSIPDSRHGSIGGVEAPLHRPTEADWAEHHYLGYASSLRSASNGTIAPLGNAESRQPPQKKHQFYGKRFPQDNSSGDGSYFGSSLDPSNEHMLLTSDLKYPYPEYQSHTLDMRSTALDALHHNHSYSMSRAQEELSYRPLSRDKRTNNSSAMSSRSSTDGESDQIGRDEKRARALGIPMSVEDIINLPMDEFNERLAKYDLSENQLSLIRDIRRRGKNKVAAQNCRKRKLDQILTLAEEVRRVKDRKNRLVREREMLVAEKARIKERFALLHRHVFQSLRDPDGNPYSPYEYSLQQAADGTVVLVPRSIVRPEQEIGEPGPSSVIRKSGEPGRNPST</sequence>
<evidence type="ECO:0000256" key="3">
    <source>
        <dbReference type="ARBA" id="ARBA00023159"/>
    </source>
</evidence>
<evidence type="ECO:0000256" key="4">
    <source>
        <dbReference type="ARBA" id="ARBA00023163"/>
    </source>
</evidence>
<feature type="compositionally biased region" description="Basic and acidic residues" evidence="7">
    <location>
        <begin position="727"/>
        <end position="742"/>
    </location>
</feature>
<gene>
    <name evidence="10" type="ORF">QYM36_018231</name>
</gene>
<feature type="region of interest" description="Disordered" evidence="7">
    <location>
        <begin position="726"/>
        <end position="763"/>
    </location>
</feature>
<feature type="chain" id="PRO_5041891734" description="BZIP domain-containing protein" evidence="8">
    <location>
        <begin position="26"/>
        <end position="933"/>
    </location>
</feature>
<dbReference type="AlphaFoldDB" id="A0AA88KUU1"/>
<dbReference type="PANTHER" id="PTHR24411:SF55">
    <property type="entry name" value="SEGMENTATION PROTEIN CAP'N'COLLAR"/>
    <property type="match status" value="1"/>
</dbReference>
<comment type="caution">
    <text evidence="10">The sequence shown here is derived from an EMBL/GenBank/DDBJ whole genome shotgun (WGS) entry which is preliminary data.</text>
</comment>
<dbReference type="InterPro" id="IPR004827">
    <property type="entry name" value="bZIP"/>
</dbReference>
<keyword evidence="2" id="KW-0238">DNA-binding</keyword>
<feature type="region of interest" description="Disordered" evidence="7">
    <location>
        <begin position="641"/>
        <end position="680"/>
    </location>
</feature>
<keyword evidence="6" id="KW-0175">Coiled coil</keyword>
<feature type="compositionally biased region" description="Polar residues" evidence="7">
    <location>
        <begin position="667"/>
        <end position="680"/>
    </location>
</feature>